<comment type="similarity">
    <text evidence="1">Belongs to the metallo-dependent hydrolases superfamily. ATZ/TRZ family.</text>
</comment>
<sequence>MERVDSLIHARWVIPVEPEGAVLENFGVAIEAGRIVDLAPSAELNSRYTSGQVRNLDQHALIPGLINSHTHAAMTLLRGLADDLPLMTWLTEHIWPAEQRWVGEEFVRAGSTLAIGEMLRGGVTCFNDMYFFPEQTAQAAKDAGMRAVIGMIVINVPSAYASGPQEYLHKGLEFHDKYKDDPLIRPIFSPHAPYTVDEQWLTQVRTYSDELQLPIHMHVHETADEISGSLDQHGKRPLQRLDEMGLVSPHLLAIHATQLEEAEIERLAEAGAHVVHCPESNLKLASGFCPSAALDEAGVNVALGTDSAASNNDLDMIGEMRTAALLGKAVAANAAAIPASRVLRMATLNGAQALGIDDLVGSIEPGKQADLAAINLNEIELSPIYNPLSHLVYATNRQHVSDVWVAGKNLVREGRLSTVDKTQAIKQAEYWRSQIAAENSKSV</sequence>
<keyword evidence="8" id="KW-1185">Reference proteome</keyword>
<dbReference type="NCBIfam" id="NF006549">
    <property type="entry name" value="PRK09045.1"/>
    <property type="match status" value="1"/>
</dbReference>
<evidence type="ECO:0000256" key="3">
    <source>
        <dbReference type="ARBA" id="ARBA00022801"/>
    </source>
</evidence>
<organism evidence="7 8">
    <name type="scientific">Halorhodospira halochloris</name>
    <name type="common">Ectothiorhodospira halochloris</name>
    <dbReference type="NCBI Taxonomy" id="1052"/>
    <lineage>
        <taxon>Bacteria</taxon>
        <taxon>Pseudomonadati</taxon>
        <taxon>Pseudomonadota</taxon>
        <taxon>Gammaproteobacteria</taxon>
        <taxon>Chromatiales</taxon>
        <taxon>Ectothiorhodospiraceae</taxon>
        <taxon>Halorhodospira</taxon>
    </lineage>
</organism>
<dbReference type="GO" id="GO:0090614">
    <property type="term" value="F:5'-methylthioadenosine deaminase activity"/>
    <property type="evidence" value="ECO:0007669"/>
    <property type="project" value="UniProtKB-UniRule"/>
</dbReference>
<dbReference type="RefSeq" id="WP_096408031.1">
    <property type="nucleotide sequence ID" value="NZ_AP017372.2"/>
</dbReference>
<dbReference type="SUPFAM" id="SSF51338">
    <property type="entry name" value="Composite domain of metallo-dependent hydrolases"/>
    <property type="match status" value="1"/>
</dbReference>
<dbReference type="AlphaFoldDB" id="A0A0X8X8Y5"/>
<feature type="binding site" evidence="5">
    <location>
        <position position="71"/>
    </location>
    <ligand>
        <name>Zn(2+)</name>
        <dbReference type="ChEBI" id="CHEBI:29105"/>
    </ligand>
</feature>
<dbReference type="Gene3D" id="3.20.20.140">
    <property type="entry name" value="Metal-dependent hydrolases"/>
    <property type="match status" value="1"/>
</dbReference>
<dbReference type="InterPro" id="IPR023512">
    <property type="entry name" value="Deaminase_MtaD/DadD"/>
</dbReference>
<dbReference type="FunFam" id="3.20.20.140:FF:000014">
    <property type="entry name" value="5-methylthioadenosine/S-adenosylhomocysteine deaminase"/>
    <property type="match status" value="1"/>
</dbReference>
<dbReference type="GO" id="GO:0046872">
    <property type="term" value="F:metal ion binding"/>
    <property type="evidence" value="ECO:0007669"/>
    <property type="project" value="UniProtKB-KW"/>
</dbReference>
<dbReference type="Pfam" id="PF01979">
    <property type="entry name" value="Amidohydro_1"/>
    <property type="match status" value="1"/>
</dbReference>
<accession>A0A0X8X8Y5</accession>
<comment type="caution">
    <text evidence="5">Lacks conserved residue(s) required for the propagation of feature annotation.</text>
</comment>
<dbReference type="GO" id="GO:0050270">
    <property type="term" value="F:S-adenosylhomocysteine deaminase activity"/>
    <property type="evidence" value="ECO:0007669"/>
    <property type="project" value="UniProtKB-UniRule"/>
</dbReference>
<dbReference type="PANTHER" id="PTHR43794:SF11">
    <property type="entry name" value="AMIDOHYDROLASE-RELATED DOMAIN-CONTAINING PROTEIN"/>
    <property type="match status" value="1"/>
</dbReference>
<evidence type="ECO:0000259" key="6">
    <source>
        <dbReference type="Pfam" id="PF01979"/>
    </source>
</evidence>
<comment type="catalytic activity">
    <reaction evidence="5">
        <text>S-adenosyl-L-homocysteine + H2O + H(+) = S-inosyl-L-homocysteine + NH4(+)</text>
        <dbReference type="Rhea" id="RHEA:20716"/>
        <dbReference type="ChEBI" id="CHEBI:15377"/>
        <dbReference type="ChEBI" id="CHEBI:15378"/>
        <dbReference type="ChEBI" id="CHEBI:28938"/>
        <dbReference type="ChEBI" id="CHEBI:57856"/>
        <dbReference type="ChEBI" id="CHEBI:57985"/>
        <dbReference type="EC" id="3.5.4.28"/>
    </reaction>
</comment>
<dbReference type="KEGG" id="hhk:HH1059_05580"/>
<dbReference type="HAMAP" id="MF_01281">
    <property type="entry name" value="MTA_SAH_deamin"/>
    <property type="match status" value="1"/>
</dbReference>
<comment type="function">
    <text evidence="5">Catalyzes the deamination of 5-methylthioadenosine and S-adenosyl-L-homocysteine into 5-methylthioinosine and S-inosyl-L-homocysteine, respectively. Is also able to deaminate adenosine.</text>
</comment>
<comment type="catalytic activity">
    <reaction evidence="5">
        <text>S-methyl-5'-thioadenosine + H2O + H(+) = S-methyl-5'-thioinosine + NH4(+)</text>
        <dbReference type="Rhea" id="RHEA:25025"/>
        <dbReference type="ChEBI" id="CHEBI:15377"/>
        <dbReference type="ChEBI" id="CHEBI:15378"/>
        <dbReference type="ChEBI" id="CHEBI:17509"/>
        <dbReference type="ChEBI" id="CHEBI:28938"/>
        <dbReference type="ChEBI" id="CHEBI:48595"/>
        <dbReference type="EC" id="3.5.4.31"/>
    </reaction>
</comment>
<dbReference type="InterPro" id="IPR032466">
    <property type="entry name" value="Metal_Hydrolase"/>
</dbReference>
<feature type="binding site" evidence="5">
    <location>
        <position position="306"/>
    </location>
    <ligand>
        <name>substrate</name>
    </ligand>
</feature>
<proteinExistence type="inferred from homology"/>
<evidence type="ECO:0000313" key="8">
    <source>
        <dbReference type="Proteomes" id="UP000218890"/>
    </source>
</evidence>
<protein>
    <recommendedName>
        <fullName evidence="5">5-methylthioadenosine/S-adenosylhomocysteine deaminase</fullName>
        <shortName evidence="5">MTA/SAH deaminase</shortName>
        <ecNumber evidence="5">3.5.4.28</ecNumber>
        <ecNumber evidence="5">3.5.4.31</ecNumber>
    </recommendedName>
</protein>
<keyword evidence="3 5" id="KW-0378">Hydrolase</keyword>
<reference evidence="7" key="1">
    <citation type="submission" date="2016-02" db="EMBL/GenBank/DDBJ databases">
        <title>Halorhodospira halochloris DSM-1059 complete genome, version 2.</title>
        <authorList>
            <person name="Tsukatani Y."/>
        </authorList>
    </citation>
    <scope>NUCLEOTIDE SEQUENCE</scope>
    <source>
        <strain evidence="7">DSM 1059</strain>
    </source>
</reference>
<keyword evidence="2 5" id="KW-0479">Metal-binding</keyword>
<dbReference type="Proteomes" id="UP000218890">
    <property type="component" value="Chromosome"/>
</dbReference>
<comment type="similarity">
    <text evidence="5">Belongs to the metallo-dependent hydrolases superfamily. MTA/SAH deaminase family.</text>
</comment>
<evidence type="ECO:0000256" key="5">
    <source>
        <dbReference type="HAMAP-Rule" id="MF_01281"/>
    </source>
</evidence>
<name>A0A0X8X8Y5_HALHR</name>
<feature type="binding site" evidence="5">
    <location>
        <position position="98"/>
    </location>
    <ligand>
        <name>substrate</name>
    </ligand>
</feature>
<dbReference type="EC" id="3.5.4.31" evidence="5"/>
<feature type="binding site" evidence="5">
    <location>
        <position position="191"/>
    </location>
    <ligand>
        <name>substrate</name>
    </ligand>
</feature>
<dbReference type="PANTHER" id="PTHR43794">
    <property type="entry name" value="AMINOHYDROLASE SSNA-RELATED"/>
    <property type="match status" value="1"/>
</dbReference>
<feature type="binding site" evidence="5">
    <location>
        <position position="221"/>
    </location>
    <ligand>
        <name>substrate</name>
    </ligand>
</feature>
<dbReference type="Gene3D" id="2.30.40.10">
    <property type="entry name" value="Urease, subunit C, domain 1"/>
    <property type="match status" value="1"/>
</dbReference>
<keyword evidence="4 5" id="KW-0862">Zinc</keyword>
<feature type="binding site" evidence="5">
    <location>
        <position position="306"/>
    </location>
    <ligand>
        <name>Zn(2+)</name>
        <dbReference type="ChEBI" id="CHEBI:29105"/>
    </ligand>
</feature>
<dbReference type="EC" id="3.5.4.28" evidence="5"/>
<gene>
    <name evidence="5 7" type="primary">mtaD</name>
    <name evidence="7" type="ORF">HH1059_05580</name>
</gene>
<evidence type="ECO:0000256" key="4">
    <source>
        <dbReference type="ARBA" id="ARBA00022833"/>
    </source>
</evidence>
<feature type="binding site" evidence="5">
    <location>
        <position position="218"/>
    </location>
    <ligand>
        <name>Zn(2+)</name>
        <dbReference type="ChEBI" id="CHEBI:29105"/>
    </ligand>
</feature>
<evidence type="ECO:0000313" key="7">
    <source>
        <dbReference type="EMBL" id="BAU57242.1"/>
    </source>
</evidence>
<evidence type="ECO:0000256" key="1">
    <source>
        <dbReference type="ARBA" id="ARBA00006745"/>
    </source>
</evidence>
<feature type="binding site" evidence="5">
    <location>
        <position position="69"/>
    </location>
    <ligand>
        <name>Zn(2+)</name>
        <dbReference type="ChEBI" id="CHEBI:29105"/>
    </ligand>
</feature>
<dbReference type="OrthoDB" id="9807210at2"/>
<dbReference type="InterPro" id="IPR011059">
    <property type="entry name" value="Metal-dep_hydrolase_composite"/>
</dbReference>
<feature type="domain" description="Amidohydrolase-related" evidence="6">
    <location>
        <begin position="61"/>
        <end position="409"/>
    </location>
</feature>
<evidence type="ECO:0000256" key="2">
    <source>
        <dbReference type="ARBA" id="ARBA00022723"/>
    </source>
</evidence>
<dbReference type="SUPFAM" id="SSF51556">
    <property type="entry name" value="Metallo-dependent hydrolases"/>
    <property type="match status" value="1"/>
</dbReference>
<dbReference type="InterPro" id="IPR050287">
    <property type="entry name" value="MTA/SAH_deaminase"/>
</dbReference>
<dbReference type="CDD" id="cd01298">
    <property type="entry name" value="ATZ_TRZ_like"/>
    <property type="match status" value="1"/>
</dbReference>
<comment type="cofactor">
    <cofactor evidence="5">
        <name>Zn(2+)</name>
        <dbReference type="ChEBI" id="CHEBI:29105"/>
    </cofactor>
    <text evidence="5">Binds 1 zinc ion per subunit.</text>
</comment>
<dbReference type="EMBL" id="AP017372">
    <property type="protein sequence ID" value="BAU57242.1"/>
    <property type="molecule type" value="Genomic_DNA"/>
</dbReference>
<dbReference type="InterPro" id="IPR006680">
    <property type="entry name" value="Amidohydro-rel"/>
</dbReference>